<organism evidence="3 4">
    <name type="scientific">Pristionchus mayeri</name>
    <dbReference type="NCBI Taxonomy" id="1317129"/>
    <lineage>
        <taxon>Eukaryota</taxon>
        <taxon>Metazoa</taxon>
        <taxon>Ecdysozoa</taxon>
        <taxon>Nematoda</taxon>
        <taxon>Chromadorea</taxon>
        <taxon>Rhabditida</taxon>
        <taxon>Rhabditina</taxon>
        <taxon>Diplogasteromorpha</taxon>
        <taxon>Diplogasteroidea</taxon>
        <taxon>Neodiplogasteridae</taxon>
        <taxon>Pristionchus</taxon>
    </lineage>
</organism>
<evidence type="ECO:0000313" key="4">
    <source>
        <dbReference type="Proteomes" id="UP001328107"/>
    </source>
</evidence>
<keyword evidence="2" id="KW-0812">Transmembrane</keyword>
<evidence type="ECO:0000256" key="2">
    <source>
        <dbReference type="SAM" id="Phobius"/>
    </source>
</evidence>
<dbReference type="Proteomes" id="UP001328107">
    <property type="component" value="Unassembled WGS sequence"/>
</dbReference>
<feature type="region of interest" description="Disordered" evidence="1">
    <location>
        <begin position="16"/>
        <end position="104"/>
    </location>
</feature>
<feature type="region of interest" description="Disordered" evidence="1">
    <location>
        <begin position="117"/>
        <end position="160"/>
    </location>
</feature>
<feature type="compositionally biased region" description="Basic and acidic residues" evidence="1">
    <location>
        <begin position="51"/>
        <end position="61"/>
    </location>
</feature>
<evidence type="ECO:0000313" key="3">
    <source>
        <dbReference type="EMBL" id="GMR33893.1"/>
    </source>
</evidence>
<dbReference type="EMBL" id="BTRK01000001">
    <property type="protein sequence ID" value="GMR33893.1"/>
    <property type="molecule type" value="Genomic_DNA"/>
</dbReference>
<feature type="non-terminal residue" evidence="3">
    <location>
        <position position="1"/>
    </location>
</feature>
<keyword evidence="4" id="KW-1185">Reference proteome</keyword>
<comment type="caution">
    <text evidence="3">The sequence shown here is derived from an EMBL/GenBank/DDBJ whole genome shotgun (WGS) entry which is preliminary data.</text>
</comment>
<reference evidence="4" key="1">
    <citation type="submission" date="2022-10" db="EMBL/GenBank/DDBJ databases">
        <title>Genome assembly of Pristionchus species.</title>
        <authorList>
            <person name="Yoshida K."/>
            <person name="Sommer R.J."/>
        </authorList>
    </citation>
    <scope>NUCLEOTIDE SEQUENCE [LARGE SCALE GENOMIC DNA]</scope>
    <source>
        <strain evidence="4">RS5460</strain>
    </source>
</reference>
<sequence>ATMSVWTAEGAIPVRRSSRRMSVTPSDVESFTSALSTPRKLMHPKSSMIPRLKEIEEKMASSDDELSFAPATEPKRRGRPAGRKSASPARVGRPKMTAIKTPASSAAAVKDAAAAAAATVTPSVRKERTPPRSRSSSRTRKAASVGAAAATPAASPAKQPAPMKAVLNFDDSPMIMTRRSTRLAKTPSTAATNGHAANGTATKKRIVLERVSTEQWRDDFTEKHPIFTKMFIPAMICLVYALVIFGLGYYFDVHNKAPVWMDLAAKSVNDMYDDFMASRAASSPAAAAGDQI</sequence>
<feature type="transmembrane region" description="Helical" evidence="2">
    <location>
        <begin position="230"/>
        <end position="251"/>
    </location>
</feature>
<protein>
    <submittedName>
        <fullName evidence="3">Uncharacterized protein</fullName>
    </submittedName>
</protein>
<feature type="compositionally biased region" description="Low complexity" evidence="1">
    <location>
        <begin position="142"/>
        <end position="160"/>
    </location>
</feature>
<name>A0AAN4Z446_9BILA</name>
<proteinExistence type="predicted"/>
<keyword evidence="2" id="KW-1133">Transmembrane helix</keyword>
<gene>
    <name evidence="3" type="ORF">PMAYCL1PPCAC_04088</name>
</gene>
<keyword evidence="2" id="KW-0472">Membrane</keyword>
<feature type="compositionally biased region" description="Polar residues" evidence="1">
    <location>
        <begin position="20"/>
        <end position="36"/>
    </location>
</feature>
<accession>A0AAN4Z446</accession>
<dbReference type="AlphaFoldDB" id="A0AAN4Z446"/>
<evidence type="ECO:0000256" key="1">
    <source>
        <dbReference type="SAM" id="MobiDB-lite"/>
    </source>
</evidence>